<keyword evidence="2" id="KW-0812">Transmembrane</keyword>
<gene>
    <name evidence="3" type="ORF">BO222_07080</name>
</gene>
<feature type="region of interest" description="Disordered" evidence="1">
    <location>
        <begin position="122"/>
        <end position="148"/>
    </location>
</feature>
<dbReference type="EMBL" id="MPJW01000139">
    <property type="protein sequence ID" value="OLU39228.1"/>
    <property type="molecule type" value="Genomic_DNA"/>
</dbReference>
<feature type="transmembrane region" description="Helical" evidence="2">
    <location>
        <begin position="82"/>
        <end position="108"/>
    </location>
</feature>
<sequence>MSNSLKTLFIDNLKLTALFCILPVVGTALFWPMPQKWMAVIGIIYGAMLALCSLYMICIQSASLAGQNASGKGMAAGYLGRYLMYGVLLFIGAVLGIPILSMLIGAVASKLALFVYARKDSGQSESSQIECQNLNADKESDQETDSAS</sequence>
<comment type="caution">
    <text evidence="3">The sequence shown here is derived from an EMBL/GenBank/DDBJ whole genome shotgun (WGS) entry which is preliminary data.</text>
</comment>
<proteinExistence type="predicted"/>
<name>A0A1U7NFP4_9FIRM</name>
<feature type="compositionally biased region" description="Polar residues" evidence="1">
    <location>
        <begin position="123"/>
        <end position="135"/>
    </location>
</feature>
<dbReference type="AlphaFoldDB" id="A0A1U7NFP4"/>
<reference evidence="3 4" key="1">
    <citation type="submission" date="2016-11" db="EMBL/GenBank/DDBJ databases">
        <title>Description of two novel members of the family Erysipelotrichaceae: Ileibacterium lipovorans gen. nov., sp. nov. and Dubosiella newyorkensis, gen. nov., sp. nov.</title>
        <authorList>
            <person name="Cox L.M."/>
            <person name="Sohn J."/>
            <person name="Tyrrell K.L."/>
            <person name="Citron D.M."/>
            <person name="Lawson P.A."/>
            <person name="Patel N.B."/>
            <person name="Iizumi T."/>
            <person name="Perez-Perez G.I."/>
            <person name="Goldstein E.J."/>
            <person name="Blaser M.J."/>
        </authorList>
    </citation>
    <scope>NUCLEOTIDE SEQUENCE [LARGE SCALE GENOMIC DNA]</scope>
    <source>
        <strain evidence="3 4">NYU-BL-A3</strain>
    </source>
</reference>
<dbReference type="Proteomes" id="UP000186341">
    <property type="component" value="Unassembled WGS sequence"/>
</dbReference>
<evidence type="ECO:0000313" key="3">
    <source>
        <dbReference type="EMBL" id="OLU39228.1"/>
    </source>
</evidence>
<keyword evidence="2" id="KW-1133">Transmembrane helix</keyword>
<evidence type="ECO:0000256" key="2">
    <source>
        <dbReference type="SAM" id="Phobius"/>
    </source>
</evidence>
<keyword evidence="4" id="KW-1185">Reference proteome</keyword>
<evidence type="ECO:0008006" key="5">
    <source>
        <dbReference type="Google" id="ProtNLM"/>
    </source>
</evidence>
<evidence type="ECO:0000256" key="1">
    <source>
        <dbReference type="SAM" id="MobiDB-lite"/>
    </source>
</evidence>
<organism evidence="3 4">
    <name type="scientific">Ileibacterium valens</name>
    <dbReference type="NCBI Taxonomy" id="1862668"/>
    <lineage>
        <taxon>Bacteria</taxon>
        <taxon>Bacillati</taxon>
        <taxon>Bacillota</taxon>
        <taxon>Erysipelotrichia</taxon>
        <taxon>Erysipelotrichales</taxon>
        <taxon>Erysipelotrichaceae</taxon>
        <taxon>Ileibacterium</taxon>
    </lineage>
</organism>
<accession>A0A1U7NFP4</accession>
<protein>
    <recommendedName>
        <fullName evidence="5">ATP synthase subunit I</fullName>
    </recommendedName>
</protein>
<evidence type="ECO:0000313" key="4">
    <source>
        <dbReference type="Proteomes" id="UP000186341"/>
    </source>
</evidence>
<feature type="transmembrane region" description="Helical" evidence="2">
    <location>
        <begin position="37"/>
        <end position="62"/>
    </location>
</feature>
<feature type="transmembrane region" description="Helical" evidence="2">
    <location>
        <begin position="12"/>
        <end position="31"/>
    </location>
</feature>
<keyword evidence="2" id="KW-0472">Membrane</keyword>